<dbReference type="Proteomes" id="UP000777438">
    <property type="component" value="Unassembled WGS sequence"/>
</dbReference>
<feature type="region of interest" description="Disordered" evidence="3">
    <location>
        <begin position="670"/>
        <end position="720"/>
    </location>
</feature>
<dbReference type="PANTHER" id="PTHR22880">
    <property type="entry name" value="FALZ-RELATED BROMODOMAIN-CONTAINING PROTEINS"/>
    <property type="match status" value="1"/>
</dbReference>
<dbReference type="GO" id="GO:0006338">
    <property type="term" value="P:chromatin remodeling"/>
    <property type="evidence" value="ECO:0007669"/>
    <property type="project" value="TreeGrafter"/>
</dbReference>
<keyword evidence="1 2" id="KW-0103">Bromodomain</keyword>
<feature type="region of interest" description="Disordered" evidence="3">
    <location>
        <begin position="585"/>
        <end position="622"/>
    </location>
</feature>
<keyword evidence="7" id="KW-1185">Reference proteome</keyword>
<dbReference type="PROSITE" id="PS51525">
    <property type="entry name" value="NET"/>
    <property type="match status" value="1"/>
</dbReference>
<dbReference type="PROSITE" id="PS50014">
    <property type="entry name" value="BROMODOMAIN_2"/>
    <property type="match status" value="2"/>
</dbReference>
<dbReference type="Pfam" id="PF17035">
    <property type="entry name" value="BET"/>
    <property type="match status" value="1"/>
</dbReference>
<name>A0A9P8WIB1_9HYPO</name>
<dbReference type="SMART" id="SM00297">
    <property type="entry name" value="BROMO"/>
    <property type="match status" value="1"/>
</dbReference>
<evidence type="ECO:0000256" key="2">
    <source>
        <dbReference type="PROSITE-ProRule" id="PRU00035"/>
    </source>
</evidence>
<dbReference type="Gene3D" id="1.20.920.10">
    <property type="entry name" value="Bromodomain-like"/>
    <property type="match status" value="2"/>
</dbReference>
<dbReference type="CDD" id="cd04369">
    <property type="entry name" value="Bromodomain"/>
    <property type="match status" value="1"/>
</dbReference>
<feature type="compositionally biased region" description="Basic residues" evidence="3">
    <location>
        <begin position="705"/>
        <end position="717"/>
    </location>
</feature>
<feature type="compositionally biased region" description="Basic and acidic residues" evidence="3">
    <location>
        <begin position="216"/>
        <end position="225"/>
    </location>
</feature>
<sequence>MASPAPEAPAVDSKSRDSVEEKEQKPELNGHATPIDAKDESEKPKVNGNHDHHPVTNGVANDVEMKNSNAPSKPADETEKDESNAETKPEQSSEEPNPKPELVEDVEMTDATHVNKPAEEKSAKTSTPPHNETTKDTEMADKPADAALDKPNGVDEALPTSEVDLQPASLSQLAIETNEANSAPKPSIEVNMEDAPIDVPSTKIAREREDDVVDEPAPKRAKTEQSEEETIAPVTVASSAPAEAPSQNDPFARLEKWNDPEFNGQQITPYQRREIRKVLGRVKKTKQGGHFRDSVQKMWPALWDSYVAKIEKPTDLSEIDRTLRDPNGIYVTIAHFRNDLILMYENTLAFNGPIHDVTNAARGSIRSIWDDVITIPQEEPVKPKPMPKPKAPRESRTAAHVETAVRKPSTGPGSPAVEAPKMSPAVQPQANDVRRASSATEGDRPKRTVRAPKPKDIDYTTKPSRKKLKPELQFAEEVLAELTAPKNKHLNSWFMEAVDAEGLNIPTYYSVIKKPMDLGKVSRMMASGDIASLKDFDKAVRQIFINCYAFNGPVDQGNAVSYVAAQLEDFYNAQMRTKDSWLAKHAKNNAPPPASHPSDEEEEEEEGEEAAAPTVDSSKEVRELEAKLREESEKLNDLFAADSPNQALIGVQQGILKMVQEALLKAKQSLSEYRQKHEKSGKKSSKPSKPKPSGSSVRKPPSNHPSKKASGTKKAATKKSLNAVEKDAIANAINDLENAHLDRAIDIIKRDTGQNENNAGELELDIDQLSMEALLKLWELCKKVLPSFGKDLPGPAPSPEVPRAAPPKQSKSAGKPKKNKPMSAREQEDRIAQLRGLSKMYKSNPEGNDGSSVVQAPTPNAESSDDSDSEEE</sequence>
<organism evidence="6 7">
    <name type="scientific">Thelonectria olida</name>
    <dbReference type="NCBI Taxonomy" id="1576542"/>
    <lineage>
        <taxon>Eukaryota</taxon>
        <taxon>Fungi</taxon>
        <taxon>Dikarya</taxon>
        <taxon>Ascomycota</taxon>
        <taxon>Pezizomycotina</taxon>
        <taxon>Sordariomycetes</taxon>
        <taxon>Hypocreomycetidae</taxon>
        <taxon>Hypocreales</taxon>
        <taxon>Nectriaceae</taxon>
        <taxon>Thelonectria</taxon>
    </lineage>
</organism>
<protein>
    <submittedName>
        <fullName evidence="6">Uncharacterized protein</fullName>
    </submittedName>
</protein>
<proteinExistence type="predicted"/>
<dbReference type="SUPFAM" id="SSF47370">
    <property type="entry name" value="Bromodomain"/>
    <property type="match status" value="2"/>
</dbReference>
<feature type="compositionally biased region" description="Low complexity" evidence="3">
    <location>
        <begin position="691"/>
        <end position="700"/>
    </location>
</feature>
<dbReference type="PANTHER" id="PTHR22880:SF225">
    <property type="entry name" value="BROMODOMAIN-CONTAINING PROTEIN BET-1-RELATED"/>
    <property type="match status" value="1"/>
</dbReference>
<feature type="compositionally biased region" description="Basic and acidic residues" evidence="3">
    <location>
        <begin position="36"/>
        <end position="54"/>
    </location>
</feature>
<dbReference type="AlphaFoldDB" id="A0A9P8WIB1"/>
<feature type="region of interest" description="Disordered" evidence="3">
    <location>
        <begin position="786"/>
        <end position="872"/>
    </location>
</feature>
<feature type="compositionally biased region" description="Basic and acidic residues" evidence="3">
    <location>
        <begin position="74"/>
        <end position="102"/>
    </location>
</feature>
<feature type="region of interest" description="Disordered" evidence="3">
    <location>
        <begin position="376"/>
        <end position="465"/>
    </location>
</feature>
<feature type="compositionally biased region" description="Basic and acidic residues" evidence="3">
    <location>
        <begin position="391"/>
        <end position="405"/>
    </location>
</feature>
<dbReference type="Gene3D" id="1.20.1270.220">
    <property type="match status" value="1"/>
</dbReference>
<dbReference type="InterPro" id="IPR050935">
    <property type="entry name" value="Bromo_chromatin_reader"/>
</dbReference>
<feature type="compositionally biased region" description="Basic and acidic residues" evidence="3">
    <location>
        <begin position="13"/>
        <end position="28"/>
    </location>
</feature>
<gene>
    <name evidence="6" type="ORF">B0T10DRAFT_184014</name>
</gene>
<evidence type="ECO:0000256" key="3">
    <source>
        <dbReference type="SAM" id="MobiDB-lite"/>
    </source>
</evidence>
<evidence type="ECO:0000313" key="6">
    <source>
        <dbReference type="EMBL" id="KAH6897379.1"/>
    </source>
</evidence>
<dbReference type="InterPro" id="IPR001487">
    <property type="entry name" value="Bromodomain"/>
</dbReference>
<evidence type="ECO:0000313" key="7">
    <source>
        <dbReference type="Proteomes" id="UP000777438"/>
    </source>
</evidence>
<dbReference type="EMBL" id="JAGPYM010000003">
    <property type="protein sequence ID" value="KAH6897379.1"/>
    <property type="molecule type" value="Genomic_DNA"/>
</dbReference>
<feature type="compositionally biased region" description="Basic and acidic residues" evidence="3">
    <location>
        <begin position="823"/>
        <end position="832"/>
    </location>
</feature>
<feature type="domain" description="NET" evidence="5">
    <location>
        <begin position="711"/>
        <end position="792"/>
    </location>
</feature>
<feature type="region of interest" description="Disordered" evidence="3">
    <location>
        <begin position="1"/>
        <end position="231"/>
    </location>
</feature>
<dbReference type="InterPro" id="IPR036427">
    <property type="entry name" value="Bromodomain-like_sf"/>
</dbReference>
<feature type="compositionally biased region" description="Acidic residues" evidence="3">
    <location>
        <begin position="863"/>
        <end position="872"/>
    </location>
</feature>
<dbReference type="InterPro" id="IPR038336">
    <property type="entry name" value="NET_sf"/>
</dbReference>
<dbReference type="OrthoDB" id="784962at2759"/>
<evidence type="ECO:0000259" key="4">
    <source>
        <dbReference type="PROSITE" id="PS50014"/>
    </source>
</evidence>
<dbReference type="InterPro" id="IPR027353">
    <property type="entry name" value="NET_dom"/>
</dbReference>
<dbReference type="GO" id="GO:0000785">
    <property type="term" value="C:chromatin"/>
    <property type="evidence" value="ECO:0007669"/>
    <property type="project" value="TreeGrafter"/>
</dbReference>
<dbReference type="GO" id="GO:0005634">
    <property type="term" value="C:nucleus"/>
    <property type="evidence" value="ECO:0007669"/>
    <property type="project" value="TreeGrafter"/>
</dbReference>
<feature type="domain" description="Bromo" evidence="4">
    <location>
        <begin position="486"/>
        <end position="553"/>
    </location>
</feature>
<accession>A0A9P8WIB1</accession>
<dbReference type="Pfam" id="PF00439">
    <property type="entry name" value="Bromodomain"/>
    <property type="match status" value="2"/>
</dbReference>
<reference evidence="6 7" key="1">
    <citation type="journal article" date="2021" name="Nat. Commun.">
        <title>Genetic determinants of endophytism in the Arabidopsis root mycobiome.</title>
        <authorList>
            <person name="Mesny F."/>
            <person name="Miyauchi S."/>
            <person name="Thiergart T."/>
            <person name="Pickel B."/>
            <person name="Atanasova L."/>
            <person name="Karlsson M."/>
            <person name="Huettel B."/>
            <person name="Barry K.W."/>
            <person name="Haridas S."/>
            <person name="Chen C."/>
            <person name="Bauer D."/>
            <person name="Andreopoulos W."/>
            <person name="Pangilinan J."/>
            <person name="LaButti K."/>
            <person name="Riley R."/>
            <person name="Lipzen A."/>
            <person name="Clum A."/>
            <person name="Drula E."/>
            <person name="Henrissat B."/>
            <person name="Kohler A."/>
            <person name="Grigoriev I.V."/>
            <person name="Martin F.M."/>
            <person name="Hacquard S."/>
        </authorList>
    </citation>
    <scope>NUCLEOTIDE SEQUENCE [LARGE SCALE GENOMIC DNA]</scope>
    <source>
        <strain evidence="6 7">MPI-CAGE-CH-0241</strain>
    </source>
</reference>
<feature type="domain" description="Bromo" evidence="4">
    <location>
        <begin position="283"/>
        <end position="358"/>
    </location>
</feature>
<feature type="compositionally biased region" description="Polar residues" evidence="3">
    <location>
        <begin position="845"/>
        <end position="861"/>
    </location>
</feature>
<evidence type="ECO:0000259" key="5">
    <source>
        <dbReference type="PROSITE" id="PS51525"/>
    </source>
</evidence>
<feature type="compositionally biased region" description="Basic and acidic residues" evidence="3">
    <location>
        <begin position="132"/>
        <end position="148"/>
    </location>
</feature>
<dbReference type="GO" id="GO:0006355">
    <property type="term" value="P:regulation of DNA-templated transcription"/>
    <property type="evidence" value="ECO:0007669"/>
    <property type="project" value="TreeGrafter"/>
</dbReference>
<feature type="compositionally biased region" description="Polar residues" evidence="3">
    <location>
        <begin position="168"/>
        <end position="181"/>
    </location>
</feature>
<comment type="caution">
    <text evidence="6">The sequence shown here is derived from an EMBL/GenBank/DDBJ whole genome shotgun (WGS) entry which is preliminary data.</text>
</comment>
<evidence type="ECO:0000256" key="1">
    <source>
        <dbReference type="ARBA" id="ARBA00023117"/>
    </source>
</evidence>
<feature type="compositionally biased region" description="Acidic residues" evidence="3">
    <location>
        <begin position="599"/>
        <end position="609"/>
    </location>
</feature>
<feature type="compositionally biased region" description="Basic residues" evidence="3">
    <location>
        <begin position="676"/>
        <end position="689"/>
    </location>
</feature>